<dbReference type="PaxDb" id="584708-Apau_1116"/>
<keyword evidence="8" id="KW-0449">Lipoprotein</keyword>
<evidence type="ECO:0000256" key="7">
    <source>
        <dbReference type="SAM" id="Phobius"/>
    </source>
</evidence>
<dbReference type="GO" id="GO:0008961">
    <property type="term" value="F:phosphatidylglycerol-prolipoprotein diacylglyceryl transferase activity"/>
    <property type="evidence" value="ECO:0007669"/>
    <property type="project" value="InterPro"/>
</dbReference>
<dbReference type="PANTHER" id="PTHR30589">
    <property type="entry name" value="PROLIPOPROTEIN DIACYLGLYCERYL TRANSFERASE"/>
    <property type="match status" value="1"/>
</dbReference>
<feature type="transmembrane region" description="Helical" evidence="7">
    <location>
        <begin position="194"/>
        <end position="211"/>
    </location>
</feature>
<feature type="transmembrane region" description="Helical" evidence="7">
    <location>
        <begin position="110"/>
        <end position="128"/>
    </location>
</feature>
<evidence type="ECO:0000256" key="3">
    <source>
        <dbReference type="ARBA" id="ARBA00022679"/>
    </source>
</evidence>
<keyword evidence="5 7" id="KW-1133">Transmembrane helix</keyword>
<dbReference type="Pfam" id="PF01790">
    <property type="entry name" value="LGT"/>
    <property type="match status" value="1"/>
</dbReference>
<dbReference type="eggNOG" id="COG0682">
    <property type="taxonomic scope" value="Bacteria"/>
</dbReference>
<sequence length="257" mass="28482">MFPVLFNLGPLEVQSYYVLWTTALCLFVLTSRRRAVARYGLDYDDVTDVLFWVFLGCLVGARLGGYGDYWSYYVAHPEKILRVWEGAMSSGPAFLGGGLAGLWRVRRKGLSLGAFAESVAVPAAWMVGIGRWGCLLNGCCVGRITSSPLGVHFLRDPEGVLRFPSQLFESLGAFAIALTLMGLERRLRWDAAQAKRGAVLWPLFLILYGLYRLAADVLRDGDRILGLRVGQYLGALALAVGAAWLIVSWRGRRRFRG</sequence>
<evidence type="ECO:0000313" key="9">
    <source>
        <dbReference type="Proteomes" id="UP000005096"/>
    </source>
</evidence>
<accession>E3CXH7</accession>
<dbReference type="STRING" id="584708.Apau_1116"/>
<protein>
    <submittedName>
        <fullName evidence="8">Prolipoprotein diacylglyceryl transferase</fullName>
    </submittedName>
</protein>
<keyword evidence="6 7" id="KW-0472">Membrane</keyword>
<gene>
    <name evidence="8" type="ORF">Apau_1116</name>
</gene>
<reference evidence="8 9" key="1">
    <citation type="journal article" date="2010" name="Stand. Genomic Sci.">
        <title>Non-contiguous finished genome sequence of Aminomonas paucivorans type strain (GLU-3).</title>
        <authorList>
            <person name="Pitluck S."/>
            <person name="Yasawong M."/>
            <person name="Held B."/>
            <person name="Lapidus A."/>
            <person name="Nolan M."/>
            <person name="Copeland A."/>
            <person name="Lucas S."/>
            <person name="Del Rio T.G."/>
            <person name="Tice H."/>
            <person name="Cheng J.F."/>
            <person name="Chertkov O."/>
            <person name="Goodwin L."/>
            <person name="Tapia R."/>
            <person name="Han C."/>
            <person name="Liolios K."/>
            <person name="Ivanova N."/>
            <person name="Mavromatis K."/>
            <person name="Ovchinnikova G."/>
            <person name="Pati A."/>
            <person name="Chen A."/>
            <person name="Palaniappan K."/>
            <person name="Land M."/>
            <person name="Hauser L."/>
            <person name="Chang Y.J."/>
            <person name="Jeffries C.D."/>
            <person name="Pukall R."/>
            <person name="Spring S."/>
            <person name="Rohde M."/>
            <person name="Sikorski J."/>
            <person name="Goker M."/>
            <person name="Woyke T."/>
            <person name="Bristow J."/>
            <person name="Eisen J.A."/>
            <person name="Markowitz V."/>
            <person name="Hugenholtz P."/>
            <person name="Kyrpides N.C."/>
            <person name="Klenk H.P."/>
        </authorList>
    </citation>
    <scope>NUCLEOTIDE SEQUENCE [LARGE SCALE GENOMIC DNA]</scope>
    <source>
        <strain evidence="8 9">DSM 12260</strain>
    </source>
</reference>
<dbReference type="GO" id="GO:0005886">
    <property type="term" value="C:plasma membrane"/>
    <property type="evidence" value="ECO:0007669"/>
    <property type="project" value="InterPro"/>
</dbReference>
<dbReference type="RefSeq" id="WP_006300738.1">
    <property type="nucleotide sequence ID" value="NZ_CM001022.1"/>
</dbReference>
<evidence type="ECO:0000256" key="4">
    <source>
        <dbReference type="ARBA" id="ARBA00022692"/>
    </source>
</evidence>
<feature type="transmembrane region" description="Helical" evidence="7">
    <location>
        <begin position="86"/>
        <end position="103"/>
    </location>
</feature>
<feature type="transmembrane region" description="Helical" evidence="7">
    <location>
        <begin position="231"/>
        <end position="249"/>
    </location>
</feature>
<keyword evidence="3 8" id="KW-0808">Transferase</keyword>
<evidence type="ECO:0000256" key="5">
    <source>
        <dbReference type="ARBA" id="ARBA00022989"/>
    </source>
</evidence>
<dbReference type="GO" id="GO:0042158">
    <property type="term" value="P:lipoprotein biosynthetic process"/>
    <property type="evidence" value="ECO:0007669"/>
    <property type="project" value="InterPro"/>
</dbReference>
<dbReference type="EMBL" id="CM001022">
    <property type="protein sequence ID" value="EFQ23543.1"/>
    <property type="molecule type" value="Genomic_DNA"/>
</dbReference>
<organism evidence="8 9">
    <name type="scientific">Aminomonas paucivorans DSM 12260</name>
    <dbReference type="NCBI Taxonomy" id="584708"/>
    <lineage>
        <taxon>Bacteria</taxon>
        <taxon>Thermotogati</taxon>
        <taxon>Synergistota</taxon>
        <taxon>Synergistia</taxon>
        <taxon>Synergistales</taxon>
        <taxon>Synergistaceae</taxon>
        <taxon>Aminomonas</taxon>
    </lineage>
</organism>
<feature type="transmembrane region" description="Helical" evidence="7">
    <location>
        <begin position="13"/>
        <end position="29"/>
    </location>
</feature>
<feature type="transmembrane region" description="Helical" evidence="7">
    <location>
        <begin position="49"/>
        <end position="66"/>
    </location>
</feature>
<feature type="transmembrane region" description="Helical" evidence="7">
    <location>
        <begin position="163"/>
        <end position="182"/>
    </location>
</feature>
<evidence type="ECO:0000256" key="2">
    <source>
        <dbReference type="ARBA" id="ARBA00022475"/>
    </source>
</evidence>
<comment type="similarity">
    <text evidence="1">Belongs to the Lgt family.</text>
</comment>
<proteinExistence type="inferred from homology"/>
<keyword evidence="4 7" id="KW-0812">Transmembrane</keyword>
<keyword evidence="2" id="KW-1003">Cell membrane</keyword>
<dbReference type="HOGENOM" id="CLU_013386_1_2_0"/>
<dbReference type="Proteomes" id="UP000005096">
    <property type="component" value="Chromosome"/>
</dbReference>
<keyword evidence="9" id="KW-1185">Reference proteome</keyword>
<name>E3CXH7_9BACT</name>
<dbReference type="AlphaFoldDB" id="E3CXH7"/>
<evidence type="ECO:0000256" key="1">
    <source>
        <dbReference type="ARBA" id="ARBA00007150"/>
    </source>
</evidence>
<evidence type="ECO:0000256" key="6">
    <source>
        <dbReference type="ARBA" id="ARBA00023136"/>
    </source>
</evidence>
<dbReference type="OrthoDB" id="871140at2"/>
<dbReference type="PANTHER" id="PTHR30589:SF0">
    <property type="entry name" value="PHOSPHATIDYLGLYCEROL--PROLIPOPROTEIN DIACYLGLYCERYL TRANSFERASE"/>
    <property type="match status" value="1"/>
</dbReference>
<dbReference type="InterPro" id="IPR001640">
    <property type="entry name" value="Lgt"/>
</dbReference>
<evidence type="ECO:0000313" key="8">
    <source>
        <dbReference type="EMBL" id="EFQ23543.1"/>
    </source>
</evidence>